<dbReference type="Proteomes" id="UP000180253">
    <property type="component" value="Unassembled WGS sequence"/>
</dbReference>
<accession>A0A1S1N8Y8</accession>
<organism evidence="1 2">
    <name type="scientific">Pseudoalteromonas byunsanensis</name>
    <dbReference type="NCBI Taxonomy" id="327939"/>
    <lineage>
        <taxon>Bacteria</taxon>
        <taxon>Pseudomonadati</taxon>
        <taxon>Pseudomonadota</taxon>
        <taxon>Gammaproteobacteria</taxon>
        <taxon>Alteromonadales</taxon>
        <taxon>Pseudoalteromonadaceae</taxon>
        <taxon>Pseudoalteromonas</taxon>
    </lineage>
</organism>
<gene>
    <name evidence="1" type="ORF">BIW53_08790</name>
</gene>
<sequence length="106" mass="12070">MNNFDNFVKSVIEKAIGDKASCSDLISAQDPYFVIQRSDSAYEFRVFVPSVLSIEYEQKHKELLQTPYDFNSIDSSTTLGQTKINLTKAIKEFLDEKPASSFYIRG</sequence>
<evidence type="ECO:0000313" key="2">
    <source>
        <dbReference type="Proteomes" id="UP000180253"/>
    </source>
</evidence>
<protein>
    <submittedName>
        <fullName evidence="1">Uncharacterized protein</fullName>
    </submittedName>
</protein>
<name>A0A1S1N8Y8_9GAMM</name>
<dbReference type="AlphaFoldDB" id="A0A1S1N8Y8"/>
<reference evidence="1 2" key="1">
    <citation type="submission" date="2016-10" db="EMBL/GenBank/DDBJ databases">
        <title>Pseudoalteromonas amylolytica sp. nov., isolated from the surface seawater.</title>
        <authorList>
            <person name="Wu Y.-H."/>
            <person name="Cheng H."/>
            <person name="Jin X.-B."/>
            <person name="Wang C.-S."/>
            <person name="Xu X.-W."/>
        </authorList>
    </citation>
    <scope>NUCLEOTIDE SEQUENCE [LARGE SCALE GENOMIC DNA]</scope>
    <source>
        <strain evidence="1 2">JCM 12483</strain>
    </source>
</reference>
<dbReference type="EMBL" id="MNAN01000028">
    <property type="protein sequence ID" value="OHU95902.1"/>
    <property type="molecule type" value="Genomic_DNA"/>
</dbReference>
<evidence type="ECO:0000313" key="1">
    <source>
        <dbReference type="EMBL" id="OHU95902.1"/>
    </source>
</evidence>
<comment type="caution">
    <text evidence="1">The sequence shown here is derived from an EMBL/GenBank/DDBJ whole genome shotgun (WGS) entry which is preliminary data.</text>
</comment>
<proteinExistence type="predicted"/>
<dbReference type="STRING" id="327939.BIW53_08790"/>
<dbReference type="RefSeq" id="WP_070991472.1">
    <property type="nucleotide sequence ID" value="NZ_CBCSHD010000001.1"/>
</dbReference>
<keyword evidence="2" id="KW-1185">Reference proteome</keyword>